<feature type="repeat" description="WD" evidence="5">
    <location>
        <begin position="146"/>
        <end position="187"/>
    </location>
</feature>
<keyword evidence="6" id="KW-0175">Coiled coil</keyword>
<dbReference type="SUPFAM" id="SSF50978">
    <property type="entry name" value="WD40 repeat-like"/>
    <property type="match status" value="1"/>
</dbReference>
<name>A0A913XIK9_EXADI</name>
<dbReference type="CDD" id="cd00200">
    <property type="entry name" value="WD40"/>
    <property type="match status" value="1"/>
</dbReference>
<dbReference type="PROSITE" id="PS50082">
    <property type="entry name" value="WD_REPEATS_2"/>
    <property type="match status" value="6"/>
</dbReference>
<evidence type="ECO:0000313" key="8">
    <source>
        <dbReference type="Proteomes" id="UP000887567"/>
    </source>
</evidence>
<reference evidence="7" key="1">
    <citation type="submission" date="2022-11" db="UniProtKB">
        <authorList>
            <consortium name="EnsemblMetazoa"/>
        </authorList>
    </citation>
    <scope>IDENTIFICATION</scope>
</reference>
<feature type="repeat" description="WD" evidence="5">
    <location>
        <begin position="232"/>
        <end position="273"/>
    </location>
</feature>
<dbReference type="InterPro" id="IPR019775">
    <property type="entry name" value="WD40_repeat_CS"/>
</dbReference>
<feature type="repeat" description="WD" evidence="5">
    <location>
        <begin position="188"/>
        <end position="231"/>
    </location>
</feature>
<evidence type="ECO:0000256" key="1">
    <source>
        <dbReference type="ARBA" id="ARBA00009768"/>
    </source>
</evidence>
<evidence type="ECO:0000256" key="4">
    <source>
        <dbReference type="ARBA" id="ARBA00023224"/>
    </source>
</evidence>
<keyword evidence="4" id="KW-0807">Transducer</keyword>
<accession>A0A913XIK9</accession>
<feature type="coiled-coil region" evidence="6">
    <location>
        <begin position="4"/>
        <end position="38"/>
    </location>
</feature>
<evidence type="ECO:0000256" key="6">
    <source>
        <dbReference type="SAM" id="Coils"/>
    </source>
</evidence>
<dbReference type="OMA" id="LDNKCTI"/>
<evidence type="ECO:0000256" key="5">
    <source>
        <dbReference type="PROSITE-ProRule" id="PRU00221"/>
    </source>
</evidence>
<dbReference type="PRINTS" id="PR00319">
    <property type="entry name" value="GPROTEINB"/>
</dbReference>
<dbReference type="OrthoDB" id="10255630at2759"/>
<dbReference type="InterPro" id="IPR015943">
    <property type="entry name" value="WD40/YVTN_repeat-like_dom_sf"/>
</dbReference>
<dbReference type="EnsemblMetazoa" id="XM_021049189.2">
    <property type="protein sequence ID" value="XP_020904848.1"/>
    <property type="gene ID" value="LOC110243125"/>
</dbReference>
<dbReference type="InterPro" id="IPR020472">
    <property type="entry name" value="WD40_PAC1"/>
</dbReference>
<dbReference type="PRINTS" id="PR00320">
    <property type="entry name" value="GPROTEINBRPT"/>
</dbReference>
<evidence type="ECO:0000256" key="2">
    <source>
        <dbReference type="ARBA" id="ARBA00022574"/>
    </source>
</evidence>
<proteinExistence type="inferred from homology"/>
<dbReference type="Gene3D" id="2.130.10.10">
    <property type="entry name" value="YVTN repeat-like/Quinoprotein amine dehydrogenase"/>
    <property type="match status" value="1"/>
</dbReference>
<dbReference type="PROSITE" id="PS00678">
    <property type="entry name" value="WD_REPEATS_1"/>
    <property type="match status" value="1"/>
</dbReference>
<dbReference type="SMART" id="SM00320">
    <property type="entry name" value="WD40"/>
    <property type="match status" value="7"/>
</dbReference>
<sequence>MASGAETEDSLDSLAREAEQLKIKIEEEKRKYHDEDLKDVSNKLKSLQGCPMKVRRILKGHQGKVLCMDWSGDKRHLVSSSQDGKVIVWDAFTTNKEHAISMPTTWVLACSYSPSGNLVACGGLDNKCSVFRLTYEDTPNAKKQTVAMHTSYMSCCQFSNSDHQIFTGSGDSTCGLWDVDSSQLIQSFHGHEADVASLDLSPSEGGNIFISGGCDKSAHVWDIRTGKITNSFQNHSSDINCVRFFPGGDGFGTACDDGKIRLFDLRADHELAVYSKDYVIFGAASLDFSISGRLLFAGFHDYTIHVWDSLKSERLAVYYGHDNRLSCLRVSPDGTCVCTGSWDQTLRIWA</sequence>
<evidence type="ECO:0000313" key="7">
    <source>
        <dbReference type="EnsemblMetazoa" id="XP_020904848.1"/>
    </source>
</evidence>
<dbReference type="InterPro" id="IPR001632">
    <property type="entry name" value="WD40_G-protein_beta-like"/>
</dbReference>
<dbReference type="GO" id="GO:0007165">
    <property type="term" value="P:signal transduction"/>
    <property type="evidence" value="ECO:0007669"/>
    <property type="project" value="UniProtKB-KW"/>
</dbReference>
<dbReference type="PROSITE" id="PS50294">
    <property type="entry name" value="WD_REPEATS_REGION"/>
    <property type="match status" value="4"/>
</dbReference>
<feature type="repeat" description="WD" evidence="5">
    <location>
        <begin position="58"/>
        <end position="99"/>
    </location>
</feature>
<organism evidence="7 8">
    <name type="scientific">Exaiptasia diaphana</name>
    <name type="common">Tropical sea anemone</name>
    <name type="synonym">Aiptasia pulchella</name>
    <dbReference type="NCBI Taxonomy" id="2652724"/>
    <lineage>
        <taxon>Eukaryota</taxon>
        <taxon>Metazoa</taxon>
        <taxon>Cnidaria</taxon>
        <taxon>Anthozoa</taxon>
        <taxon>Hexacorallia</taxon>
        <taxon>Actiniaria</taxon>
        <taxon>Aiptasiidae</taxon>
        <taxon>Exaiptasia</taxon>
    </lineage>
</organism>
<feature type="repeat" description="WD" evidence="5">
    <location>
        <begin position="318"/>
        <end position="350"/>
    </location>
</feature>
<keyword evidence="2 5" id="KW-0853">WD repeat</keyword>
<feature type="repeat" description="WD" evidence="5">
    <location>
        <begin position="285"/>
        <end position="317"/>
    </location>
</feature>
<keyword evidence="8" id="KW-1185">Reference proteome</keyword>
<comment type="similarity">
    <text evidence="1">Belongs to the WD repeat G protein beta family.</text>
</comment>
<dbReference type="KEGG" id="epa:110243125"/>
<dbReference type="Pfam" id="PF25391">
    <property type="entry name" value="WD40_Gbeta"/>
    <property type="match status" value="1"/>
</dbReference>
<dbReference type="GeneID" id="110243125"/>
<dbReference type="PANTHER" id="PTHR19850">
    <property type="entry name" value="GUANINE NUCLEOTIDE-BINDING PROTEIN BETA G PROTEIN BETA"/>
    <property type="match status" value="1"/>
</dbReference>
<protein>
    <submittedName>
        <fullName evidence="7">Uncharacterized protein</fullName>
    </submittedName>
</protein>
<dbReference type="Proteomes" id="UP000887567">
    <property type="component" value="Unplaced"/>
</dbReference>
<keyword evidence="3" id="KW-0677">Repeat</keyword>
<evidence type="ECO:0000256" key="3">
    <source>
        <dbReference type="ARBA" id="ARBA00022737"/>
    </source>
</evidence>
<dbReference type="RefSeq" id="XP_020904848.1">
    <property type="nucleotide sequence ID" value="XM_021049189.2"/>
</dbReference>
<dbReference type="InterPro" id="IPR016346">
    <property type="entry name" value="G-protein_beta_1-5"/>
</dbReference>
<dbReference type="InterPro" id="IPR001680">
    <property type="entry name" value="WD40_rpt"/>
</dbReference>
<dbReference type="PIRSF" id="PIRSF002394">
    <property type="entry name" value="GN-bd_beta"/>
    <property type="match status" value="1"/>
</dbReference>
<dbReference type="InterPro" id="IPR036322">
    <property type="entry name" value="WD40_repeat_dom_sf"/>
</dbReference>
<dbReference type="AlphaFoldDB" id="A0A913XIK9"/>